<organism evidence="2 3">
    <name type="scientific">Staphylococcus equorum</name>
    <dbReference type="NCBI Taxonomy" id="246432"/>
    <lineage>
        <taxon>Bacteria</taxon>
        <taxon>Bacillati</taxon>
        <taxon>Bacillota</taxon>
        <taxon>Bacilli</taxon>
        <taxon>Bacillales</taxon>
        <taxon>Staphylococcaceae</taxon>
        <taxon>Staphylococcus</taxon>
    </lineage>
</organism>
<keyword evidence="1" id="KW-1133">Transmembrane helix</keyword>
<proteinExistence type="predicted"/>
<evidence type="ECO:0000256" key="1">
    <source>
        <dbReference type="SAM" id="Phobius"/>
    </source>
</evidence>
<feature type="transmembrane region" description="Helical" evidence="1">
    <location>
        <begin position="12"/>
        <end position="33"/>
    </location>
</feature>
<protein>
    <submittedName>
        <fullName evidence="2">Uncharacterized protein</fullName>
    </submittedName>
</protein>
<dbReference type="EMBL" id="LNPX01000010">
    <property type="protein sequence ID" value="OEK58464.1"/>
    <property type="molecule type" value="Genomic_DNA"/>
</dbReference>
<feature type="transmembrane region" description="Helical" evidence="1">
    <location>
        <begin position="54"/>
        <end position="77"/>
    </location>
</feature>
<comment type="caution">
    <text evidence="2">The sequence shown here is derived from an EMBL/GenBank/DDBJ whole genome shotgun (WGS) entry which is preliminary data.</text>
</comment>
<accession>A0AAP7IF93</accession>
<dbReference type="AlphaFoldDB" id="A0AAP7IF93"/>
<reference evidence="3" key="1">
    <citation type="submission" date="2015-11" db="EMBL/GenBank/DDBJ databases">
        <title>Genomic diversity of Staphylococcus saprophyticus strains from urinary tract infections, animal surfaces, and fermented foods.</title>
        <authorList>
            <person name="Wolfe B.E."/>
        </authorList>
    </citation>
    <scope>NUCLEOTIDE SEQUENCE [LARGE SCALE GENOMIC DNA]</scope>
    <source>
        <strain evidence="3">738_7</strain>
    </source>
</reference>
<dbReference type="Proteomes" id="UP000095464">
    <property type="component" value="Unassembled WGS sequence"/>
</dbReference>
<keyword evidence="1" id="KW-0812">Transmembrane</keyword>
<name>A0AAP7IF93_9STAP</name>
<keyword evidence="1" id="KW-0472">Membrane</keyword>
<sequence length="87" mass="10170">MKKILLSDILNLFVIALIYMVFITLILFSLDLFEIQTTGSIFLEKLSSITIFQIFRNTLFNGLFTLFLFITYSILIFKSIDLYANQK</sequence>
<evidence type="ECO:0000313" key="3">
    <source>
        <dbReference type="Proteomes" id="UP000095464"/>
    </source>
</evidence>
<evidence type="ECO:0000313" key="2">
    <source>
        <dbReference type="EMBL" id="OEK58464.1"/>
    </source>
</evidence>
<gene>
    <name evidence="2" type="ORF">ASS94_03120</name>
</gene>